<evidence type="ECO:0000313" key="4">
    <source>
        <dbReference type="Proteomes" id="UP000029647"/>
    </source>
</evidence>
<evidence type="ECO:0000313" key="2">
    <source>
        <dbReference type="EMBL" id="GAL76491.1"/>
    </source>
</evidence>
<evidence type="ECO:0000313" key="3">
    <source>
        <dbReference type="Proteomes" id="UP000029226"/>
    </source>
</evidence>
<accession>A0A090QBC7</accession>
<evidence type="ECO:0000313" key="1">
    <source>
        <dbReference type="EMBL" id="GAL00286.1"/>
    </source>
</evidence>
<reference evidence="3 4" key="1">
    <citation type="journal article" date="2014" name="Genome Announc.">
        <title>Draft Genome Sequences of Marine Flavobacterium Nonlabens Strains NR17, NR24, NR27, NR32, NR33, and Ara13.</title>
        <authorList>
            <person name="Nakanishi M."/>
            <person name="Meirelles P."/>
            <person name="Suzuki R."/>
            <person name="Takatani N."/>
            <person name="Mino S."/>
            <person name="Suda W."/>
            <person name="Oshima K."/>
            <person name="Hattori M."/>
            <person name="Ohkuma M."/>
            <person name="Hosokawa M."/>
            <person name="Miyashita K."/>
            <person name="Thompson F.L."/>
            <person name="Niwa A."/>
            <person name="Sawabe T."/>
            <person name="Sawabe T."/>
        </authorList>
    </citation>
    <scope>NUCLEOTIDE SEQUENCE [LARGE SCALE GENOMIC DNA]</scope>
    <source>
        <strain evidence="2">JCM 19275</strain>
        <strain evidence="1">JCM 19314</strain>
        <strain evidence="4">JCM19275</strain>
        <strain evidence="3">JCM19314</strain>
    </source>
</reference>
<dbReference type="EMBL" id="BBMM01000004">
    <property type="protein sequence ID" value="GAL00286.1"/>
    <property type="molecule type" value="Genomic_DNA"/>
</dbReference>
<protein>
    <submittedName>
        <fullName evidence="1">Uncharacterized protein</fullName>
    </submittedName>
</protein>
<comment type="caution">
    <text evidence="1">The sequence shown here is derived from an EMBL/GenBank/DDBJ whole genome shotgun (WGS) entry which is preliminary data.</text>
</comment>
<organism evidence="1 3">
    <name type="scientific">Nonlabens ulvanivorans</name>
    <name type="common">Persicivirga ulvanivorans</name>
    <dbReference type="NCBI Taxonomy" id="906888"/>
    <lineage>
        <taxon>Bacteria</taxon>
        <taxon>Pseudomonadati</taxon>
        <taxon>Bacteroidota</taxon>
        <taxon>Flavobacteriia</taxon>
        <taxon>Flavobacteriales</taxon>
        <taxon>Flavobacteriaceae</taxon>
        <taxon>Nonlabens</taxon>
    </lineage>
</organism>
<dbReference type="Proteomes" id="UP000029647">
    <property type="component" value="Unassembled WGS sequence"/>
</dbReference>
<gene>
    <name evidence="2" type="ORF">JCM19275_1233</name>
    <name evidence="1" type="ORF">JCM19314_540</name>
</gene>
<name>A0A090QBC7_NONUL</name>
<dbReference type="EMBL" id="BBNT01000011">
    <property type="protein sequence ID" value="GAL76491.1"/>
    <property type="molecule type" value="Genomic_DNA"/>
</dbReference>
<proteinExistence type="predicted"/>
<dbReference type="Proteomes" id="UP000029226">
    <property type="component" value="Unassembled WGS sequence"/>
</dbReference>
<dbReference type="AlphaFoldDB" id="A0A090QBC7"/>
<sequence length="45" mass="5251">MNSDTKTRNTKLINENIKMNIEYFHSIFSKMKSTQQITIPSKAAF</sequence>